<evidence type="ECO:0000313" key="3">
    <source>
        <dbReference type="Proteomes" id="UP001501495"/>
    </source>
</evidence>
<evidence type="ECO:0000259" key="1">
    <source>
        <dbReference type="Pfam" id="PF06114"/>
    </source>
</evidence>
<dbReference type="Pfam" id="PF06114">
    <property type="entry name" value="Peptidase_M78"/>
    <property type="match status" value="1"/>
</dbReference>
<comment type="caution">
    <text evidence="2">The sequence shown here is derived from an EMBL/GenBank/DDBJ whole genome shotgun (WGS) entry which is preliminary data.</text>
</comment>
<organism evidence="2 3">
    <name type="scientific">Nocardioides fonticola</name>
    <dbReference type="NCBI Taxonomy" id="450363"/>
    <lineage>
        <taxon>Bacteria</taxon>
        <taxon>Bacillati</taxon>
        <taxon>Actinomycetota</taxon>
        <taxon>Actinomycetes</taxon>
        <taxon>Propionibacteriales</taxon>
        <taxon>Nocardioidaceae</taxon>
        <taxon>Nocardioides</taxon>
    </lineage>
</organism>
<dbReference type="PANTHER" id="PTHR43236:SF1">
    <property type="entry name" value="BLL7220 PROTEIN"/>
    <property type="match status" value="1"/>
</dbReference>
<dbReference type="EMBL" id="BAAAZH010000023">
    <property type="protein sequence ID" value="GAA4123130.1"/>
    <property type="molecule type" value="Genomic_DNA"/>
</dbReference>
<dbReference type="PANTHER" id="PTHR43236">
    <property type="entry name" value="ANTITOXIN HIGA1"/>
    <property type="match status" value="1"/>
</dbReference>
<dbReference type="InterPro" id="IPR010359">
    <property type="entry name" value="IrrE_HExxH"/>
</dbReference>
<dbReference type="InterPro" id="IPR052345">
    <property type="entry name" value="Rad_response_metalloprotease"/>
</dbReference>
<gene>
    <name evidence="2" type="ORF">GCM10022215_29480</name>
</gene>
<protein>
    <recommendedName>
        <fullName evidence="1">IrrE N-terminal-like domain-containing protein</fullName>
    </recommendedName>
</protein>
<evidence type="ECO:0000313" key="2">
    <source>
        <dbReference type="EMBL" id="GAA4123130.1"/>
    </source>
</evidence>
<name>A0ABP7XP66_9ACTN</name>
<feature type="domain" description="IrrE N-terminal-like" evidence="1">
    <location>
        <begin position="36"/>
        <end position="154"/>
    </location>
</feature>
<proteinExistence type="predicted"/>
<dbReference type="Proteomes" id="UP001501495">
    <property type="component" value="Unassembled WGS sequence"/>
</dbReference>
<dbReference type="Gene3D" id="1.10.10.2910">
    <property type="match status" value="1"/>
</dbReference>
<keyword evidence="3" id="KW-1185">Reference proteome</keyword>
<accession>A0ABP7XP66</accession>
<dbReference type="RefSeq" id="WP_344734217.1">
    <property type="nucleotide sequence ID" value="NZ_BAAAZH010000023.1"/>
</dbReference>
<sequence>MLVKDKARAHAARVLQQTWSAGFPVDPERIASQMPNMEVQRLPLEKGISGMLRVEPDYAIIYVNSADSPERQRFTIAHELGHYIERTDRGQDDFNVIDYRSDKQPYDLHEFYADEFAGHLLMPTEEFLRMVHRGDPVALVAKYFGVSVPAVRQRYQRIRMMAEAEPPPPPE</sequence>
<reference evidence="3" key="1">
    <citation type="journal article" date="2019" name="Int. J. Syst. Evol. Microbiol.">
        <title>The Global Catalogue of Microorganisms (GCM) 10K type strain sequencing project: providing services to taxonomists for standard genome sequencing and annotation.</title>
        <authorList>
            <consortium name="The Broad Institute Genomics Platform"/>
            <consortium name="The Broad Institute Genome Sequencing Center for Infectious Disease"/>
            <person name="Wu L."/>
            <person name="Ma J."/>
        </authorList>
    </citation>
    <scope>NUCLEOTIDE SEQUENCE [LARGE SCALE GENOMIC DNA]</scope>
    <source>
        <strain evidence="3">JCM 16703</strain>
    </source>
</reference>